<protein>
    <submittedName>
        <fullName evidence="2">Uncharacterized protein</fullName>
    </submittedName>
</protein>
<evidence type="ECO:0000313" key="2">
    <source>
        <dbReference type="EMBL" id="TWR87507.1"/>
    </source>
</evidence>
<dbReference type="Proteomes" id="UP000317901">
    <property type="component" value="Unassembled WGS sequence"/>
</dbReference>
<gene>
    <name evidence="2" type="ORF">FJD37_16475</name>
</gene>
<proteinExistence type="predicted"/>
<sequence length="128" mass="14944">MNRLNGWWRLWLVWGVLSGAVLGWIGSTNIPKIPFVLIEIHNAKVGPLFMERQAIKEGKSTARTEKQVQNDIDELQASLKSVVNMYKRERLEHILTYVSYWIISCLAVLVLYWTTQWIIRGFRSKVVQ</sequence>
<reference evidence="2 3" key="1">
    <citation type="submission" date="2019-06" db="EMBL/GenBank/DDBJ databases">
        <title>Pseudomonas bimorpha sp. nov. isolated from bovine raw milk and skim milk concentrate.</title>
        <authorList>
            <person name="Hofmann K."/>
            <person name="Huptas C."/>
            <person name="Doll E."/>
            <person name="Scherer S."/>
            <person name="Wenning M."/>
        </authorList>
    </citation>
    <scope>NUCLEOTIDE SEQUENCE [LARGE SCALE GENOMIC DNA]</scope>
    <source>
        <strain evidence="2 3">DSM 108990</strain>
    </source>
</reference>
<keyword evidence="1" id="KW-0812">Transmembrane</keyword>
<accession>A0A5C5PUQ2</accession>
<evidence type="ECO:0000256" key="1">
    <source>
        <dbReference type="SAM" id="Phobius"/>
    </source>
</evidence>
<keyword evidence="1" id="KW-0472">Membrane</keyword>
<name>A0A5C5PUQ2_9PSED</name>
<feature type="transmembrane region" description="Helical" evidence="1">
    <location>
        <begin position="6"/>
        <end position="25"/>
    </location>
</feature>
<keyword evidence="1" id="KW-1133">Transmembrane helix</keyword>
<feature type="transmembrane region" description="Helical" evidence="1">
    <location>
        <begin position="94"/>
        <end position="114"/>
    </location>
</feature>
<dbReference type="AlphaFoldDB" id="A0A5C5PUQ2"/>
<dbReference type="RefSeq" id="WP_146426693.1">
    <property type="nucleotide sequence ID" value="NZ_VFIP01000034.1"/>
</dbReference>
<dbReference type="EMBL" id="VFIP01000034">
    <property type="protein sequence ID" value="TWR87507.1"/>
    <property type="molecule type" value="Genomic_DNA"/>
</dbReference>
<evidence type="ECO:0000313" key="3">
    <source>
        <dbReference type="Proteomes" id="UP000317901"/>
    </source>
</evidence>
<organism evidence="2 3">
    <name type="scientific">Pseudomonas saxonica</name>
    <dbReference type="NCBI Taxonomy" id="2600598"/>
    <lineage>
        <taxon>Bacteria</taxon>
        <taxon>Pseudomonadati</taxon>
        <taxon>Pseudomonadota</taxon>
        <taxon>Gammaproteobacteria</taxon>
        <taxon>Pseudomonadales</taxon>
        <taxon>Pseudomonadaceae</taxon>
        <taxon>Pseudomonas</taxon>
    </lineage>
</organism>
<comment type="caution">
    <text evidence="2">The sequence shown here is derived from an EMBL/GenBank/DDBJ whole genome shotgun (WGS) entry which is preliminary data.</text>
</comment>